<organism evidence="2 3">
    <name type="scientific">Phanerochaete sordida</name>
    <dbReference type="NCBI Taxonomy" id="48140"/>
    <lineage>
        <taxon>Eukaryota</taxon>
        <taxon>Fungi</taxon>
        <taxon>Dikarya</taxon>
        <taxon>Basidiomycota</taxon>
        <taxon>Agaricomycotina</taxon>
        <taxon>Agaricomycetes</taxon>
        <taxon>Polyporales</taxon>
        <taxon>Phanerochaetaceae</taxon>
        <taxon>Phanerochaete</taxon>
    </lineage>
</organism>
<name>A0A9P3FWA6_9APHY</name>
<evidence type="ECO:0000313" key="2">
    <source>
        <dbReference type="EMBL" id="GJE84258.1"/>
    </source>
</evidence>
<feature type="region of interest" description="Disordered" evidence="1">
    <location>
        <begin position="137"/>
        <end position="250"/>
    </location>
</feature>
<keyword evidence="3" id="KW-1185">Reference proteome</keyword>
<reference evidence="2 3" key="1">
    <citation type="submission" date="2021-08" db="EMBL/GenBank/DDBJ databases">
        <title>Draft Genome Sequence of Phanerochaete sordida strain YK-624.</title>
        <authorList>
            <person name="Mori T."/>
            <person name="Dohra H."/>
            <person name="Suzuki T."/>
            <person name="Kawagishi H."/>
            <person name="Hirai H."/>
        </authorList>
    </citation>
    <scope>NUCLEOTIDE SEQUENCE [LARGE SCALE GENOMIC DNA]</scope>
    <source>
        <strain evidence="2 3">YK-624</strain>
    </source>
</reference>
<feature type="compositionally biased region" description="Polar residues" evidence="1">
    <location>
        <begin position="138"/>
        <end position="151"/>
    </location>
</feature>
<feature type="compositionally biased region" description="Basic and acidic residues" evidence="1">
    <location>
        <begin position="221"/>
        <end position="230"/>
    </location>
</feature>
<feature type="region of interest" description="Disordered" evidence="1">
    <location>
        <begin position="96"/>
        <end position="118"/>
    </location>
</feature>
<dbReference type="Proteomes" id="UP000703269">
    <property type="component" value="Unassembled WGS sequence"/>
</dbReference>
<protein>
    <submittedName>
        <fullName evidence="2">Uncharacterized protein</fullName>
    </submittedName>
</protein>
<dbReference type="OrthoDB" id="2985494at2759"/>
<sequence length="455" mass="51728">MPSSRADRTSRHAEEPDPFGFRAIRDELSTVFSDMGTTSQSVLALRSRLDAAMTDAEEEIARRTHRIQELEDDKEQLQARVKELLLEIKNLRARGHQSTNEPNIDLQKQLRDSQAERDELSKQLRRAWKYSNDLYTHMRSNPSMASTSPRSRYTAPPSGSPKTAGRQGGTAGPSRAQRDPPLASMDLNGQGGPRRQSSRAARVETVASDDDGEAAPDNDDASEKTVEGPRDQYASYSFDLGSPPPGEQLDPNYEFKITGIPNAAAMWSDAMTFEKLRVAMELEPDSAIVKDIEELDTRREKREFHLCFLKNTVFVLDPIFIEAPEGTFMVTWMTRERCEQTHVEHWDGDDPDPEYHTIIRLKEQDVSIYIYIGKLRWSHVELPPQWPKYIKNIKIPLANALHQRWNTELTPKEISGLIEAGKFQQFCIRLSSSEAMEQRSRKFAQKKLPGIAMNA</sequence>
<dbReference type="AlphaFoldDB" id="A0A9P3FWA6"/>
<gene>
    <name evidence="2" type="ORF">PsYK624_003340</name>
</gene>
<feature type="compositionally biased region" description="Basic and acidic residues" evidence="1">
    <location>
        <begin position="108"/>
        <end position="118"/>
    </location>
</feature>
<evidence type="ECO:0000256" key="1">
    <source>
        <dbReference type="SAM" id="MobiDB-lite"/>
    </source>
</evidence>
<proteinExistence type="predicted"/>
<accession>A0A9P3FWA6</accession>
<dbReference type="EMBL" id="BPQB01000001">
    <property type="protein sequence ID" value="GJE84258.1"/>
    <property type="molecule type" value="Genomic_DNA"/>
</dbReference>
<evidence type="ECO:0000313" key="3">
    <source>
        <dbReference type="Proteomes" id="UP000703269"/>
    </source>
</evidence>
<feature type="compositionally biased region" description="Acidic residues" evidence="1">
    <location>
        <begin position="207"/>
        <end position="220"/>
    </location>
</feature>
<comment type="caution">
    <text evidence="2">The sequence shown here is derived from an EMBL/GenBank/DDBJ whole genome shotgun (WGS) entry which is preliminary data.</text>
</comment>